<name>A0A314XL53_PRUYE</name>
<keyword evidence="2" id="KW-1185">Reference proteome</keyword>
<comment type="caution">
    <text evidence="1">The sequence shown here is derived from an EMBL/GenBank/DDBJ whole genome shotgun (WGS) entry which is preliminary data.</text>
</comment>
<dbReference type="AlphaFoldDB" id="A0A314XL53"/>
<gene>
    <name evidence="1" type="ORF">Pyn_33735</name>
</gene>
<evidence type="ECO:0000313" key="1">
    <source>
        <dbReference type="EMBL" id="PQP92959.1"/>
    </source>
</evidence>
<protein>
    <submittedName>
        <fullName evidence="1">Uncharacterized protein</fullName>
    </submittedName>
</protein>
<dbReference type="EMBL" id="PJQY01002511">
    <property type="protein sequence ID" value="PQP92959.1"/>
    <property type="molecule type" value="Genomic_DNA"/>
</dbReference>
<evidence type="ECO:0000313" key="2">
    <source>
        <dbReference type="Proteomes" id="UP000250321"/>
    </source>
</evidence>
<reference evidence="1 2" key="1">
    <citation type="submission" date="2018-02" db="EMBL/GenBank/DDBJ databases">
        <title>Draft genome of wild Prunus yedoensis var. nudiflora.</title>
        <authorList>
            <person name="Baek S."/>
            <person name="Kim J.-H."/>
            <person name="Choi K."/>
            <person name="Kim G.-B."/>
            <person name="Cho A."/>
            <person name="Jang H."/>
            <person name="Shin C.-H."/>
            <person name="Yu H.-J."/>
            <person name="Mun J.-H."/>
        </authorList>
    </citation>
    <scope>NUCLEOTIDE SEQUENCE [LARGE SCALE GENOMIC DNA]</scope>
    <source>
        <strain evidence="2">cv. Jeju island</strain>
        <tissue evidence="1">Leaf</tissue>
    </source>
</reference>
<organism evidence="1 2">
    <name type="scientific">Prunus yedoensis var. nudiflora</name>
    <dbReference type="NCBI Taxonomy" id="2094558"/>
    <lineage>
        <taxon>Eukaryota</taxon>
        <taxon>Viridiplantae</taxon>
        <taxon>Streptophyta</taxon>
        <taxon>Embryophyta</taxon>
        <taxon>Tracheophyta</taxon>
        <taxon>Spermatophyta</taxon>
        <taxon>Magnoliopsida</taxon>
        <taxon>eudicotyledons</taxon>
        <taxon>Gunneridae</taxon>
        <taxon>Pentapetalae</taxon>
        <taxon>rosids</taxon>
        <taxon>fabids</taxon>
        <taxon>Rosales</taxon>
        <taxon>Rosaceae</taxon>
        <taxon>Amygdaloideae</taxon>
        <taxon>Amygdaleae</taxon>
        <taxon>Prunus</taxon>
    </lineage>
</organism>
<accession>A0A314XL53</accession>
<dbReference type="OrthoDB" id="997337at2759"/>
<proteinExistence type="predicted"/>
<sequence>MRFYGRVPRLLRELLYGLATRYSISGMSVGVSHVVLLRLYHYGSGNSSSNIRHSCRHCPTPSSSIASYSSSSGTSNMAADTALSLPAALPPTPPLPGTSDMAADTALRLLAALPPTPFLLGTSDIAAGTALHLPAVLPPTPPLPGTSNMVADTALHLPVALPPTLLLLGTSDIVAGTALHLPAAPPVDWENSLIAFKAFFDGGVKILRSIDELLPLCYQFDGYAMFQSAFVYPETIRVLRKFMDKNVGFMDITGVTSSFSRSAAFRALGLVLHGMDTM</sequence>
<dbReference type="Proteomes" id="UP000250321">
    <property type="component" value="Unassembled WGS sequence"/>
</dbReference>